<sequence>MALGDLMASSRFSQSPLIVVSNSHSQSHSHNHFDDCASSSSSSYALDDGDFASRRRDSEASTAAAAASVGYVNGDVGAATSMAYLPQTVVLCELRHEAFEASAPAGPAVNGLVSKWRPKERSKRAFFCVSMSKAR</sequence>
<dbReference type="EMBL" id="JASCZI010151183">
    <property type="protein sequence ID" value="MED6170652.1"/>
    <property type="molecule type" value="Genomic_DNA"/>
</dbReference>
<proteinExistence type="predicted"/>
<dbReference type="Proteomes" id="UP001341840">
    <property type="component" value="Unassembled WGS sequence"/>
</dbReference>
<protein>
    <submittedName>
        <fullName evidence="2">Regulatory-associated protein of TOR</fullName>
    </submittedName>
</protein>
<feature type="region of interest" description="Disordered" evidence="1">
    <location>
        <begin position="26"/>
        <end position="46"/>
    </location>
</feature>
<name>A0ABU6VCG5_9FABA</name>
<gene>
    <name evidence="2" type="primary">RAPTOR1_1</name>
    <name evidence="2" type="ORF">PIB30_033127</name>
</gene>
<accession>A0ABU6VCG5</accession>
<evidence type="ECO:0000313" key="2">
    <source>
        <dbReference type="EMBL" id="MED6170652.1"/>
    </source>
</evidence>
<comment type="caution">
    <text evidence="2">The sequence shown here is derived from an EMBL/GenBank/DDBJ whole genome shotgun (WGS) entry which is preliminary data.</text>
</comment>
<reference evidence="2 3" key="1">
    <citation type="journal article" date="2023" name="Plants (Basel)">
        <title>Bridging the Gap: Combining Genomics and Transcriptomics Approaches to Understand Stylosanthes scabra, an Orphan Legume from the Brazilian Caatinga.</title>
        <authorList>
            <person name="Ferreira-Neto J.R.C."/>
            <person name="da Silva M.D."/>
            <person name="Binneck E."/>
            <person name="de Melo N.F."/>
            <person name="da Silva R.H."/>
            <person name="de Melo A.L.T.M."/>
            <person name="Pandolfi V."/>
            <person name="Bustamante F.O."/>
            <person name="Brasileiro-Vidal A.C."/>
            <person name="Benko-Iseppon A.M."/>
        </authorList>
    </citation>
    <scope>NUCLEOTIDE SEQUENCE [LARGE SCALE GENOMIC DNA]</scope>
    <source>
        <tissue evidence="2">Leaves</tissue>
    </source>
</reference>
<organism evidence="2 3">
    <name type="scientific">Stylosanthes scabra</name>
    <dbReference type="NCBI Taxonomy" id="79078"/>
    <lineage>
        <taxon>Eukaryota</taxon>
        <taxon>Viridiplantae</taxon>
        <taxon>Streptophyta</taxon>
        <taxon>Embryophyta</taxon>
        <taxon>Tracheophyta</taxon>
        <taxon>Spermatophyta</taxon>
        <taxon>Magnoliopsida</taxon>
        <taxon>eudicotyledons</taxon>
        <taxon>Gunneridae</taxon>
        <taxon>Pentapetalae</taxon>
        <taxon>rosids</taxon>
        <taxon>fabids</taxon>
        <taxon>Fabales</taxon>
        <taxon>Fabaceae</taxon>
        <taxon>Papilionoideae</taxon>
        <taxon>50 kb inversion clade</taxon>
        <taxon>dalbergioids sensu lato</taxon>
        <taxon>Dalbergieae</taxon>
        <taxon>Pterocarpus clade</taxon>
        <taxon>Stylosanthes</taxon>
    </lineage>
</organism>
<evidence type="ECO:0000313" key="3">
    <source>
        <dbReference type="Proteomes" id="UP001341840"/>
    </source>
</evidence>
<evidence type="ECO:0000256" key="1">
    <source>
        <dbReference type="SAM" id="MobiDB-lite"/>
    </source>
</evidence>
<keyword evidence="3" id="KW-1185">Reference proteome</keyword>